<evidence type="ECO:0000313" key="2">
    <source>
        <dbReference type="Proteomes" id="UP001172778"/>
    </source>
</evidence>
<sequence>MAFIQIFDGFRFVDGERSPKWEGEAQTIAAAMEIADLKHQYIWFDQITQAVKLADEHDLNVQIVICFSYEEDSKQGLDSASDVQVLTSINLHKVYGDNIFGRMNEDGNVLVLHVEDGLPVTQMDCNLYSVGSDGSKCVRYEHPEGIVLTLDDARSIGLPIEDINLP</sequence>
<name>A0ABT7E373_9NEIS</name>
<comment type="caution">
    <text evidence="1">The sequence shown here is derived from an EMBL/GenBank/DDBJ whole genome shotgun (WGS) entry which is preliminary data.</text>
</comment>
<evidence type="ECO:0000313" key="1">
    <source>
        <dbReference type="EMBL" id="MDK2126772.1"/>
    </source>
</evidence>
<keyword evidence="2" id="KW-1185">Reference proteome</keyword>
<proteinExistence type="predicted"/>
<dbReference type="EMBL" id="JARRAF010000050">
    <property type="protein sequence ID" value="MDK2126772.1"/>
    <property type="molecule type" value="Genomic_DNA"/>
</dbReference>
<organism evidence="1 2">
    <name type="scientific">Parachitinimonas caeni</name>
    <dbReference type="NCBI Taxonomy" id="3031301"/>
    <lineage>
        <taxon>Bacteria</taxon>
        <taxon>Pseudomonadati</taxon>
        <taxon>Pseudomonadota</taxon>
        <taxon>Betaproteobacteria</taxon>
        <taxon>Neisseriales</taxon>
        <taxon>Chitinibacteraceae</taxon>
        <taxon>Parachitinimonas</taxon>
    </lineage>
</organism>
<dbReference type="Proteomes" id="UP001172778">
    <property type="component" value="Unassembled WGS sequence"/>
</dbReference>
<accession>A0ABT7E373</accession>
<dbReference type="RefSeq" id="WP_284103093.1">
    <property type="nucleotide sequence ID" value="NZ_JARRAF010000050.1"/>
</dbReference>
<reference evidence="1" key="1">
    <citation type="submission" date="2023-03" db="EMBL/GenBank/DDBJ databases">
        <title>Chitinimonas shenzhenensis gen. nov., sp. nov., a novel member of family Burkholderiaceae isolated from activated sludge collected in Shen Zhen, China.</title>
        <authorList>
            <person name="Wang X."/>
        </authorList>
    </citation>
    <scope>NUCLEOTIDE SEQUENCE</scope>
    <source>
        <strain evidence="1">DQS-5</strain>
    </source>
</reference>
<gene>
    <name evidence="1" type="ORF">PZA18_22250</name>
</gene>
<protein>
    <submittedName>
        <fullName evidence="1">Uncharacterized protein</fullName>
    </submittedName>
</protein>